<feature type="compositionally biased region" description="Polar residues" evidence="1">
    <location>
        <begin position="123"/>
        <end position="134"/>
    </location>
</feature>
<feature type="compositionally biased region" description="Pro residues" evidence="1">
    <location>
        <begin position="1"/>
        <end position="25"/>
    </location>
</feature>
<feature type="non-terminal residue" evidence="2">
    <location>
        <position position="1"/>
    </location>
</feature>
<accession>A0A1B6GEY3</accession>
<name>A0A1B6GEY3_9HEMI</name>
<feature type="compositionally biased region" description="Polar residues" evidence="1">
    <location>
        <begin position="213"/>
        <end position="224"/>
    </location>
</feature>
<sequence length="224" mass="24083">ALPPPPISAPPPPPRSRPAPPPTPPRSAHLVSKAQQSSSLNNAQPQNLSNSLASNLNSERRQSLNPPTEMEGQKQPPPRPQAPIYVKKPADTAAPETQRKKSFKIPPPLQTQPPPEEEKQLLSQTTLPSDSINGSYGKISMRQDSNVSSDSFSQNSSPSYTTKSMETPLLAQCGKKSKNKFMSGDKRGKEQRERCIGDSDEAVSGLTGGALDDTNNALTKSHST</sequence>
<feature type="compositionally biased region" description="Low complexity" evidence="1">
    <location>
        <begin position="47"/>
        <end position="57"/>
    </location>
</feature>
<dbReference type="EMBL" id="GECZ01008772">
    <property type="protein sequence ID" value="JAS60997.1"/>
    <property type="molecule type" value="Transcribed_RNA"/>
</dbReference>
<evidence type="ECO:0000313" key="2">
    <source>
        <dbReference type="EMBL" id="JAS60997.1"/>
    </source>
</evidence>
<organism evidence="2">
    <name type="scientific">Cuerna arida</name>
    <dbReference type="NCBI Taxonomy" id="1464854"/>
    <lineage>
        <taxon>Eukaryota</taxon>
        <taxon>Metazoa</taxon>
        <taxon>Ecdysozoa</taxon>
        <taxon>Arthropoda</taxon>
        <taxon>Hexapoda</taxon>
        <taxon>Insecta</taxon>
        <taxon>Pterygota</taxon>
        <taxon>Neoptera</taxon>
        <taxon>Paraneoptera</taxon>
        <taxon>Hemiptera</taxon>
        <taxon>Auchenorrhyncha</taxon>
        <taxon>Membracoidea</taxon>
        <taxon>Cicadellidae</taxon>
        <taxon>Cicadellinae</taxon>
        <taxon>Proconiini</taxon>
        <taxon>Cuerna</taxon>
    </lineage>
</organism>
<dbReference type="AlphaFoldDB" id="A0A1B6GEY3"/>
<feature type="compositionally biased region" description="Polar residues" evidence="1">
    <location>
        <begin position="33"/>
        <end position="46"/>
    </location>
</feature>
<feature type="non-terminal residue" evidence="2">
    <location>
        <position position="224"/>
    </location>
</feature>
<proteinExistence type="predicted"/>
<feature type="compositionally biased region" description="Basic and acidic residues" evidence="1">
    <location>
        <begin position="183"/>
        <end position="197"/>
    </location>
</feature>
<feature type="compositionally biased region" description="Pro residues" evidence="1">
    <location>
        <begin position="105"/>
        <end position="114"/>
    </location>
</feature>
<protein>
    <submittedName>
        <fullName evidence="2">Uncharacterized protein</fullName>
    </submittedName>
</protein>
<feature type="compositionally biased region" description="Low complexity" evidence="1">
    <location>
        <begin position="143"/>
        <end position="159"/>
    </location>
</feature>
<feature type="region of interest" description="Disordered" evidence="1">
    <location>
        <begin position="1"/>
        <end position="224"/>
    </location>
</feature>
<evidence type="ECO:0000256" key="1">
    <source>
        <dbReference type="SAM" id="MobiDB-lite"/>
    </source>
</evidence>
<gene>
    <name evidence="2" type="ORF">g.12890</name>
</gene>
<reference evidence="2" key="1">
    <citation type="submission" date="2015-11" db="EMBL/GenBank/DDBJ databases">
        <title>De novo transcriptome assembly of four potential Pierce s Disease insect vectors from Arizona vineyards.</title>
        <authorList>
            <person name="Tassone E.E."/>
        </authorList>
    </citation>
    <scope>NUCLEOTIDE SEQUENCE</scope>
</reference>